<feature type="transmembrane region" description="Helical" evidence="9">
    <location>
        <begin position="180"/>
        <end position="202"/>
    </location>
</feature>
<dbReference type="GO" id="GO:0005886">
    <property type="term" value="C:plasma membrane"/>
    <property type="evidence" value="ECO:0007669"/>
    <property type="project" value="TreeGrafter"/>
</dbReference>
<name>A0A2W7RJ32_9BACT</name>
<dbReference type="PANTHER" id="PTHR11562">
    <property type="entry name" value="CATION EFFLUX PROTEIN/ ZINC TRANSPORTER"/>
    <property type="match status" value="1"/>
</dbReference>
<dbReference type="RefSeq" id="WP_111296673.1">
    <property type="nucleotide sequence ID" value="NZ_QKZV01000008.1"/>
</dbReference>
<reference evidence="12 13" key="1">
    <citation type="submission" date="2018-06" db="EMBL/GenBank/DDBJ databases">
        <title>Genomic Encyclopedia of Archaeal and Bacterial Type Strains, Phase II (KMG-II): from individual species to whole genera.</title>
        <authorList>
            <person name="Goeker M."/>
        </authorList>
    </citation>
    <scope>NUCLEOTIDE SEQUENCE [LARGE SCALE GENOMIC DNA]</scope>
    <source>
        <strain evidence="12 13">DSM 23241</strain>
    </source>
</reference>
<keyword evidence="8 9" id="KW-0472">Membrane</keyword>
<dbReference type="InterPro" id="IPR027469">
    <property type="entry name" value="Cation_efflux_TMD_sf"/>
</dbReference>
<dbReference type="InterPro" id="IPR050681">
    <property type="entry name" value="CDF/SLC30A"/>
</dbReference>
<feature type="transmembrane region" description="Helical" evidence="9">
    <location>
        <begin position="18"/>
        <end position="40"/>
    </location>
</feature>
<dbReference type="Gene3D" id="3.30.70.1350">
    <property type="entry name" value="Cation efflux protein, cytoplasmic domain"/>
    <property type="match status" value="1"/>
</dbReference>
<dbReference type="GO" id="GO:0005385">
    <property type="term" value="F:zinc ion transmembrane transporter activity"/>
    <property type="evidence" value="ECO:0007669"/>
    <property type="project" value="TreeGrafter"/>
</dbReference>
<feature type="transmembrane region" description="Helical" evidence="9">
    <location>
        <begin position="121"/>
        <end position="141"/>
    </location>
</feature>
<dbReference type="EMBL" id="QKZV01000008">
    <property type="protein sequence ID" value="PZX60858.1"/>
    <property type="molecule type" value="Genomic_DNA"/>
</dbReference>
<keyword evidence="5" id="KW-0864">Zinc transport</keyword>
<evidence type="ECO:0000256" key="2">
    <source>
        <dbReference type="ARBA" id="ARBA00008873"/>
    </source>
</evidence>
<evidence type="ECO:0000256" key="9">
    <source>
        <dbReference type="SAM" id="Phobius"/>
    </source>
</evidence>
<gene>
    <name evidence="12" type="ORF">LX80_02342</name>
</gene>
<dbReference type="InterPro" id="IPR002524">
    <property type="entry name" value="Cation_efflux"/>
</dbReference>
<dbReference type="Pfam" id="PF16916">
    <property type="entry name" value="ZT_dimer"/>
    <property type="match status" value="1"/>
</dbReference>
<keyword evidence="3" id="KW-0813">Transport</keyword>
<evidence type="ECO:0000256" key="5">
    <source>
        <dbReference type="ARBA" id="ARBA00022906"/>
    </source>
</evidence>
<feature type="transmembrane region" description="Helical" evidence="9">
    <location>
        <begin position="153"/>
        <end position="174"/>
    </location>
</feature>
<evidence type="ECO:0000313" key="13">
    <source>
        <dbReference type="Proteomes" id="UP000249720"/>
    </source>
</evidence>
<comment type="caution">
    <text evidence="12">The sequence shown here is derived from an EMBL/GenBank/DDBJ whole genome shotgun (WGS) entry which is preliminary data.</text>
</comment>
<feature type="domain" description="Cation efflux protein cytoplasmic" evidence="11">
    <location>
        <begin position="214"/>
        <end position="282"/>
    </location>
</feature>
<evidence type="ECO:0000259" key="10">
    <source>
        <dbReference type="Pfam" id="PF01545"/>
    </source>
</evidence>
<evidence type="ECO:0000256" key="3">
    <source>
        <dbReference type="ARBA" id="ARBA00022448"/>
    </source>
</evidence>
<protein>
    <submittedName>
        <fullName evidence="12">Cobalt-zinc-cadmium efflux system protein</fullName>
    </submittedName>
</protein>
<keyword evidence="6 9" id="KW-1133">Transmembrane helix</keyword>
<dbReference type="InterPro" id="IPR036837">
    <property type="entry name" value="Cation_efflux_CTD_sf"/>
</dbReference>
<dbReference type="AlphaFoldDB" id="A0A2W7RJ32"/>
<dbReference type="NCBIfam" id="TIGR01297">
    <property type="entry name" value="CDF"/>
    <property type="match status" value="1"/>
</dbReference>
<keyword evidence="4 9" id="KW-0812">Transmembrane</keyword>
<feature type="transmembrane region" description="Helical" evidence="9">
    <location>
        <begin position="90"/>
        <end position="109"/>
    </location>
</feature>
<keyword evidence="13" id="KW-1185">Reference proteome</keyword>
<keyword evidence="5" id="KW-0862">Zinc</keyword>
<feature type="domain" description="Cation efflux protein transmembrane" evidence="10">
    <location>
        <begin position="20"/>
        <end position="206"/>
    </location>
</feature>
<evidence type="ECO:0000256" key="4">
    <source>
        <dbReference type="ARBA" id="ARBA00022692"/>
    </source>
</evidence>
<evidence type="ECO:0000313" key="12">
    <source>
        <dbReference type="EMBL" id="PZX60858.1"/>
    </source>
</evidence>
<evidence type="ECO:0000256" key="7">
    <source>
        <dbReference type="ARBA" id="ARBA00023065"/>
    </source>
</evidence>
<evidence type="ECO:0000256" key="8">
    <source>
        <dbReference type="ARBA" id="ARBA00023136"/>
    </source>
</evidence>
<organism evidence="12 13">
    <name type="scientific">Hydrotalea sandarakina</name>
    <dbReference type="NCBI Taxonomy" id="1004304"/>
    <lineage>
        <taxon>Bacteria</taxon>
        <taxon>Pseudomonadati</taxon>
        <taxon>Bacteroidota</taxon>
        <taxon>Chitinophagia</taxon>
        <taxon>Chitinophagales</taxon>
        <taxon>Chitinophagaceae</taxon>
        <taxon>Hydrotalea</taxon>
    </lineage>
</organism>
<dbReference type="SUPFAM" id="SSF160240">
    <property type="entry name" value="Cation efflux protein cytoplasmic domain-like"/>
    <property type="match status" value="1"/>
</dbReference>
<accession>A0A2W7RJ32</accession>
<evidence type="ECO:0000256" key="1">
    <source>
        <dbReference type="ARBA" id="ARBA00004141"/>
    </source>
</evidence>
<dbReference type="Proteomes" id="UP000249720">
    <property type="component" value="Unassembled WGS sequence"/>
</dbReference>
<dbReference type="Pfam" id="PF01545">
    <property type="entry name" value="Cation_efflux"/>
    <property type="match status" value="1"/>
</dbReference>
<dbReference type="PANTHER" id="PTHR11562:SF17">
    <property type="entry name" value="RE54080P-RELATED"/>
    <property type="match status" value="1"/>
</dbReference>
<comment type="similarity">
    <text evidence="2">Belongs to the cation diffusion facilitator (CDF) transporter (TC 2.A.4) family. SLC30A subfamily.</text>
</comment>
<dbReference type="InterPro" id="IPR058533">
    <property type="entry name" value="Cation_efflux_TM"/>
</dbReference>
<evidence type="ECO:0000259" key="11">
    <source>
        <dbReference type="Pfam" id="PF16916"/>
    </source>
</evidence>
<comment type="subcellular location">
    <subcellularLocation>
        <location evidence="1">Membrane</location>
        <topology evidence="1">Multi-pass membrane protein</topology>
    </subcellularLocation>
</comment>
<dbReference type="InterPro" id="IPR027470">
    <property type="entry name" value="Cation_efflux_CTD"/>
</dbReference>
<evidence type="ECO:0000256" key="6">
    <source>
        <dbReference type="ARBA" id="ARBA00022989"/>
    </source>
</evidence>
<dbReference type="Gene3D" id="1.20.1510.10">
    <property type="entry name" value="Cation efflux protein transmembrane domain"/>
    <property type="match status" value="1"/>
</dbReference>
<keyword evidence="7" id="KW-0406">Ion transport</keyword>
<proteinExistence type="inferred from homology"/>
<dbReference type="OrthoDB" id="9809646at2"/>
<dbReference type="SUPFAM" id="SSF161111">
    <property type="entry name" value="Cation efflux protein transmembrane domain-like"/>
    <property type="match status" value="1"/>
</dbReference>
<sequence length="299" mass="32990">MHDHHHEHTPSLSNLNRAFIIGIILNTVFVIIEVISGFYYNSMALLSDAGHNLSDVASLLLAMLAFKLSKSKATENFTYGYRKTSVQVSLLNAIILLIGIVAIIWESITRFKTPEKTNGENMAIVAAIGIFINAATALLFLKDKEKDLNVKGAYLHMAADAIVSLGVVIAGIVIMFTHWYWLDAALGIAIAIVILFSTLDLLRDSFNLSIDAVPKGIHVADLQKQMEAVPGVISVHHLHVWAISTTYNALTAHIVVANNTNINTITNIKQNIKHLLEHANIQHSTLEFEMDCDECEEEI</sequence>